<evidence type="ECO:0000313" key="3">
    <source>
        <dbReference type="EMBL" id="SFC40932.1"/>
    </source>
</evidence>
<keyword evidence="4" id="KW-1185">Reference proteome</keyword>
<evidence type="ECO:0000256" key="2">
    <source>
        <dbReference type="SAM" id="SignalP"/>
    </source>
</evidence>
<accession>A0A1I1IYZ7</accession>
<organism evidence="3 4">
    <name type="scientific">Marinospirillum celere</name>
    <dbReference type="NCBI Taxonomy" id="1122252"/>
    <lineage>
        <taxon>Bacteria</taxon>
        <taxon>Pseudomonadati</taxon>
        <taxon>Pseudomonadota</taxon>
        <taxon>Gammaproteobacteria</taxon>
        <taxon>Oceanospirillales</taxon>
        <taxon>Oceanospirillaceae</taxon>
        <taxon>Marinospirillum</taxon>
    </lineage>
</organism>
<evidence type="ECO:0000256" key="1">
    <source>
        <dbReference type="SAM" id="MobiDB-lite"/>
    </source>
</evidence>
<dbReference type="AlphaFoldDB" id="A0A1I1IYZ7"/>
<keyword evidence="2" id="KW-0732">Signal</keyword>
<feature type="region of interest" description="Disordered" evidence="1">
    <location>
        <begin position="28"/>
        <end position="56"/>
    </location>
</feature>
<evidence type="ECO:0000313" key="4">
    <source>
        <dbReference type="Proteomes" id="UP000199058"/>
    </source>
</evidence>
<dbReference type="RefSeq" id="WP_091964404.1">
    <property type="nucleotide sequence ID" value="NZ_FOLH01000005.1"/>
</dbReference>
<evidence type="ECO:0008006" key="5">
    <source>
        <dbReference type="Google" id="ProtNLM"/>
    </source>
</evidence>
<dbReference type="EMBL" id="FOLH01000005">
    <property type="protein sequence ID" value="SFC40932.1"/>
    <property type="molecule type" value="Genomic_DNA"/>
</dbReference>
<feature type="compositionally biased region" description="Low complexity" evidence="1">
    <location>
        <begin position="28"/>
        <end position="42"/>
    </location>
</feature>
<proteinExistence type="predicted"/>
<dbReference type="Proteomes" id="UP000199058">
    <property type="component" value="Unassembled WGS sequence"/>
</dbReference>
<reference evidence="3 4" key="1">
    <citation type="submission" date="2016-10" db="EMBL/GenBank/DDBJ databases">
        <authorList>
            <person name="de Groot N.N."/>
        </authorList>
    </citation>
    <scope>NUCLEOTIDE SEQUENCE [LARGE SCALE GENOMIC DNA]</scope>
    <source>
        <strain evidence="3 4">DSM 18438</strain>
    </source>
</reference>
<dbReference type="STRING" id="1122252.SAMN05660443_2560"/>
<gene>
    <name evidence="3" type="ORF">SAMN05660443_2560</name>
</gene>
<feature type="chain" id="PRO_5011669745" description="Carboxypeptidase regulatory-like domain-containing protein" evidence="2">
    <location>
        <begin position="22"/>
        <end position="623"/>
    </location>
</feature>
<feature type="signal peptide" evidence="2">
    <location>
        <begin position="1"/>
        <end position="21"/>
    </location>
</feature>
<sequence length="623" mass="68522">MKSRFKTRLAFLFAGALLVQLSGCLDSSSSSSSPSSGTENGANDGGNDDPDKLTTLSGTAAAGAPLVGFVAARGSGEEELVWSRLNADGSFELNLDSLQGPYLIYASGLAGGRAYTLLSAATDDDAGDGSATLNVTPLTDLVVGAVTGKNPQAFFNDPDFTQLTAEALESQEERLRGRIQPVMTAYLDEQAAAFDLRRSPFSADRSGFDAVLDLLEVTLDGETARLRNRAEGTEITENLSTAADQAAFSDPDPQKTANWQQISASVAASLKNFKEIVDQRPLTEEEAERFLHPDLKLTYENVHDFDQAKALAMSDDSGFREALIREVNLWQNFLLVDVEEIDAETTRVSVDFGDVVPRWQWQKEEGDPEWRLLGSGQEWGAFFSTNFVRFVGDYEGSRTELEMEAYLDPHPTQSFSTGDKAVLLAMQEDDDAEGGYSWIGDEDMRWIVRESDPDESFELTSSQLDRMYAGQYFRFRVLNAADEDKVDSQLVRLLTVPPHAEEAGLELPEFIRPSLQELRNLVIDGGEVEVEWTLPKGYRALEMQAFRYAAPSGDCQVRCLENGRNQDTLPDGIPLLDEQTSGTFNFQAADEGGDALDSPGEIELRLEVQDVFGRNVFISFIGR</sequence>
<name>A0A1I1IYZ7_9GAMM</name>
<protein>
    <recommendedName>
        <fullName evidence="5">Carboxypeptidase regulatory-like domain-containing protein</fullName>
    </recommendedName>
</protein>
<dbReference type="OrthoDB" id="6223341at2"/>